<proteinExistence type="predicted"/>
<name>A0A6C0EP00_9ZZZZ</name>
<organism evidence="1">
    <name type="scientific">viral metagenome</name>
    <dbReference type="NCBI Taxonomy" id="1070528"/>
    <lineage>
        <taxon>unclassified sequences</taxon>
        <taxon>metagenomes</taxon>
        <taxon>organismal metagenomes</taxon>
    </lineage>
</organism>
<dbReference type="AlphaFoldDB" id="A0A6C0EP00"/>
<protein>
    <submittedName>
        <fullName evidence="1">Uncharacterized protein</fullName>
    </submittedName>
</protein>
<evidence type="ECO:0000313" key="1">
    <source>
        <dbReference type="EMBL" id="QHT30391.1"/>
    </source>
</evidence>
<accession>A0A6C0EP00</accession>
<sequence length="48" mass="5874">MEYKKDTEKICKNSWMNKMSPEQKEECENTCNCSDCGYFWSCYVWDEK</sequence>
<dbReference type="EMBL" id="MN738897">
    <property type="protein sequence ID" value="QHT30391.1"/>
    <property type="molecule type" value="Genomic_DNA"/>
</dbReference>
<reference evidence="1" key="1">
    <citation type="journal article" date="2020" name="Nature">
        <title>Giant virus diversity and host interactions through global metagenomics.</title>
        <authorList>
            <person name="Schulz F."/>
            <person name="Roux S."/>
            <person name="Paez-Espino D."/>
            <person name="Jungbluth S."/>
            <person name="Walsh D.A."/>
            <person name="Denef V.J."/>
            <person name="McMahon K.D."/>
            <person name="Konstantinidis K.T."/>
            <person name="Eloe-Fadrosh E.A."/>
            <person name="Kyrpides N.C."/>
            <person name="Woyke T."/>
        </authorList>
    </citation>
    <scope>NUCLEOTIDE SEQUENCE</scope>
    <source>
        <strain evidence="1">GVMAG-M-3300009149-34</strain>
    </source>
</reference>